<evidence type="ECO:0000313" key="1">
    <source>
        <dbReference type="EMBL" id="JAH36506.1"/>
    </source>
</evidence>
<organism evidence="1">
    <name type="scientific">Anguilla anguilla</name>
    <name type="common">European freshwater eel</name>
    <name type="synonym">Muraena anguilla</name>
    <dbReference type="NCBI Taxonomy" id="7936"/>
    <lineage>
        <taxon>Eukaryota</taxon>
        <taxon>Metazoa</taxon>
        <taxon>Chordata</taxon>
        <taxon>Craniata</taxon>
        <taxon>Vertebrata</taxon>
        <taxon>Euteleostomi</taxon>
        <taxon>Actinopterygii</taxon>
        <taxon>Neopterygii</taxon>
        <taxon>Teleostei</taxon>
        <taxon>Anguilliformes</taxon>
        <taxon>Anguillidae</taxon>
        <taxon>Anguilla</taxon>
    </lineage>
</organism>
<name>A0A0E9S5E5_ANGAN</name>
<sequence>MTANSTTKGFICLLMQVNQCPSDVHLVRNHMVSLSQWQIS</sequence>
<accession>A0A0E9S5E5</accession>
<dbReference type="AlphaFoldDB" id="A0A0E9S5E5"/>
<dbReference type="EMBL" id="GBXM01057492">
    <property type="protein sequence ID" value="JAH51085.1"/>
    <property type="molecule type" value="Transcribed_RNA"/>
</dbReference>
<dbReference type="EMBL" id="GBXM01072071">
    <property type="protein sequence ID" value="JAH36506.1"/>
    <property type="molecule type" value="Transcribed_RNA"/>
</dbReference>
<reference evidence="1" key="2">
    <citation type="journal article" date="2015" name="Fish Shellfish Immunol.">
        <title>Early steps in the European eel (Anguilla anguilla)-Vibrio vulnificus interaction in the gills: Role of the RtxA13 toxin.</title>
        <authorList>
            <person name="Callol A."/>
            <person name="Pajuelo D."/>
            <person name="Ebbesson L."/>
            <person name="Teles M."/>
            <person name="MacKenzie S."/>
            <person name="Amaro C."/>
        </authorList>
    </citation>
    <scope>NUCLEOTIDE SEQUENCE</scope>
</reference>
<protein>
    <submittedName>
        <fullName evidence="1">Uncharacterized protein</fullName>
    </submittedName>
</protein>
<reference evidence="1" key="1">
    <citation type="submission" date="2014-11" db="EMBL/GenBank/DDBJ databases">
        <authorList>
            <person name="Amaro Gonzalez C."/>
        </authorList>
    </citation>
    <scope>NUCLEOTIDE SEQUENCE</scope>
</reference>
<proteinExistence type="predicted"/>